<keyword evidence="3" id="KW-0732">Signal</keyword>
<protein>
    <recommendedName>
        <fullName evidence="6">Transmembrane protein</fullName>
    </recommendedName>
</protein>
<feature type="signal peptide" evidence="3">
    <location>
        <begin position="1"/>
        <end position="28"/>
    </location>
</feature>
<dbReference type="Proteomes" id="UP000092993">
    <property type="component" value="Unassembled WGS sequence"/>
</dbReference>
<evidence type="ECO:0000256" key="3">
    <source>
        <dbReference type="SAM" id="SignalP"/>
    </source>
</evidence>
<keyword evidence="5" id="KW-1185">Reference proteome</keyword>
<feature type="transmembrane region" description="Helical" evidence="2">
    <location>
        <begin position="219"/>
        <end position="241"/>
    </location>
</feature>
<comment type="caution">
    <text evidence="4">The sequence shown here is derived from an EMBL/GenBank/DDBJ whole genome shotgun (WGS) entry which is preliminary data.</text>
</comment>
<evidence type="ECO:0000256" key="1">
    <source>
        <dbReference type="SAM" id="MobiDB-lite"/>
    </source>
</evidence>
<evidence type="ECO:0000256" key="2">
    <source>
        <dbReference type="SAM" id="Phobius"/>
    </source>
</evidence>
<organism evidence="4 5">
    <name type="scientific">Grifola frondosa</name>
    <name type="common">Maitake</name>
    <name type="synonym">Polyporus frondosus</name>
    <dbReference type="NCBI Taxonomy" id="5627"/>
    <lineage>
        <taxon>Eukaryota</taxon>
        <taxon>Fungi</taxon>
        <taxon>Dikarya</taxon>
        <taxon>Basidiomycota</taxon>
        <taxon>Agaricomycotina</taxon>
        <taxon>Agaricomycetes</taxon>
        <taxon>Polyporales</taxon>
        <taxon>Grifolaceae</taxon>
        <taxon>Grifola</taxon>
    </lineage>
</organism>
<feature type="compositionally biased region" description="Low complexity" evidence="1">
    <location>
        <begin position="166"/>
        <end position="186"/>
    </location>
</feature>
<dbReference type="OMA" id="ISACADC"/>
<reference evidence="4 5" key="1">
    <citation type="submission" date="2016-03" db="EMBL/GenBank/DDBJ databases">
        <title>Whole genome sequencing of Grifola frondosa 9006-11.</title>
        <authorList>
            <person name="Min B."/>
            <person name="Park H."/>
            <person name="Kim J.-G."/>
            <person name="Cho H."/>
            <person name="Oh Y.-L."/>
            <person name="Kong W.-S."/>
            <person name="Choi I.-G."/>
        </authorList>
    </citation>
    <scope>NUCLEOTIDE SEQUENCE [LARGE SCALE GENOMIC DNA]</scope>
    <source>
        <strain evidence="4 5">9006-11</strain>
    </source>
</reference>
<feature type="region of interest" description="Disordered" evidence="1">
    <location>
        <begin position="299"/>
        <end position="319"/>
    </location>
</feature>
<feature type="chain" id="PRO_5008889134" description="Transmembrane protein" evidence="3">
    <location>
        <begin position="29"/>
        <end position="319"/>
    </location>
</feature>
<evidence type="ECO:0008006" key="6">
    <source>
        <dbReference type="Google" id="ProtNLM"/>
    </source>
</evidence>
<evidence type="ECO:0000313" key="5">
    <source>
        <dbReference type="Proteomes" id="UP000092993"/>
    </source>
</evidence>
<dbReference type="STRING" id="5627.A0A1C7MHL2"/>
<feature type="region of interest" description="Disordered" evidence="1">
    <location>
        <begin position="163"/>
        <end position="189"/>
    </location>
</feature>
<accession>A0A1C7MHL2</accession>
<sequence>MTHYRQSITRVLLDVIALLLLFFHETAAQATCMTGFEWMYNSMGQSPCLVAGYLSVPCGFTNPNDIFPLANNKTFYAPTGGALECDCNTVAYSMLSACSLCQGAIVGSWTDYSSNCTNSSIVIGNYWEDLPVGTTVPAWAYLNVTVQNTFDVVAAQAFASRDHPDSTATSAPQTTTTSGNATITNTPLTAASNSTQTATGIAFETSPSHNLSKSARSGAIAGGVVGGVVVLSLLGLGLCYFARRRRRTAVTAASNPKHFDDGTSMAYSLQTESFLPPKIYNPDDPSTYPLSPVRYGGATEYSGASEHSRIPEYSGAPEV</sequence>
<dbReference type="EMBL" id="LUGG01000003">
    <property type="protein sequence ID" value="OBZ76312.1"/>
    <property type="molecule type" value="Genomic_DNA"/>
</dbReference>
<keyword evidence="2" id="KW-1133">Transmembrane helix</keyword>
<keyword evidence="2" id="KW-0472">Membrane</keyword>
<keyword evidence="2" id="KW-0812">Transmembrane</keyword>
<name>A0A1C7MHL2_GRIFR</name>
<gene>
    <name evidence="4" type="ORF">A0H81_03608</name>
</gene>
<dbReference type="OrthoDB" id="2757304at2759"/>
<proteinExistence type="predicted"/>
<evidence type="ECO:0000313" key="4">
    <source>
        <dbReference type="EMBL" id="OBZ76312.1"/>
    </source>
</evidence>
<dbReference type="AlphaFoldDB" id="A0A1C7MHL2"/>